<reference evidence="2" key="1">
    <citation type="submission" date="2021-01" db="EMBL/GenBank/DDBJ databases">
        <authorList>
            <person name="Kaushik A."/>
        </authorList>
    </citation>
    <scope>NUCLEOTIDE SEQUENCE</scope>
    <source>
        <strain evidence="2">AG1-1C</strain>
    </source>
</reference>
<dbReference type="AlphaFoldDB" id="A0A8H2ZWK3"/>
<dbReference type="EMBL" id="CAJMWS010000102">
    <property type="protein sequence ID" value="CAE6363497.1"/>
    <property type="molecule type" value="Genomic_DNA"/>
</dbReference>
<name>A0A8H2ZWK3_9AGAM</name>
<proteinExistence type="predicted"/>
<protein>
    <submittedName>
        <fullName evidence="2">Uncharacterized protein</fullName>
    </submittedName>
</protein>
<dbReference type="Proteomes" id="UP000663846">
    <property type="component" value="Unassembled WGS sequence"/>
</dbReference>
<evidence type="ECO:0000313" key="3">
    <source>
        <dbReference type="Proteomes" id="UP000663846"/>
    </source>
</evidence>
<accession>A0A8H2ZWK3</accession>
<sequence length="200" mass="20476">MRTNLVTLSIAAMSTAVFAKPIISEGRSASSILAPEPFNSIISAVQSPAFTQAMSSANSEPLFTSTVSSVHGPVETDALSQIPSPLFTQVVSSAEPQPTAFESKSVDGKFSSELPAPVLSSVATSPISSAHTTSAIEGSVNATSTLLSHASRPTSFVNSVISETASYTSVISWNGTKLETTLHTSTVSSLPTPATSATLA</sequence>
<evidence type="ECO:0000313" key="2">
    <source>
        <dbReference type="EMBL" id="CAE6363497.1"/>
    </source>
</evidence>
<evidence type="ECO:0000256" key="1">
    <source>
        <dbReference type="SAM" id="SignalP"/>
    </source>
</evidence>
<organism evidence="2 3">
    <name type="scientific">Rhizoctonia solani</name>
    <dbReference type="NCBI Taxonomy" id="456999"/>
    <lineage>
        <taxon>Eukaryota</taxon>
        <taxon>Fungi</taxon>
        <taxon>Dikarya</taxon>
        <taxon>Basidiomycota</taxon>
        <taxon>Agaricomycotina</taxon>
        <taxon>Agaricomycetes</taxon>
        <taxon>Cantharellales</taxon>
        <taxon>Ceratobasidiaceae</taxon>
        <taxon>Rhizoctonia</taxon>
    </lineage>
</organism>
<feature type="chain" id="PRO_5034655225" evidence="1">
    <location>
        <begin position="20"/>
        <end position="200"/>
    </location>
</feature>
<comment type="caution">
    <text evidence="2">The sequence shown here is derived from an EMBL/GenBank/DDBJ whole genome shotgun (WGS) entry which is preliminary data.</text>
</comment>
<keyword evidence="1" id="KW-0732">Signal</keyword>
<feature type="signal peptide" evidence="1">
    <location>
        <begin position="1"/>
        <end position="19"/>
    </location>
</feature>
<gene>
    <name evidence="2" type="ORF">RDB_LOCUS20592</name>
</gene>